<dbReference type="EMBL" id="QJKB01000001">
    <property type="protein sequence ID" value="PXX47073.1"/>
    <property type="molecule type" value="Genomic_DNA"/>
</dbReference>
<comment type="caution">
    <text evidence="2">The sequence shown here is derived from an EMBL/GenBank/DDBJ whole genome shotgun (WGS) entry which is preliminary data.</text>
</comment>
<name>A0A318JID1_9BURK</name>
<dbReference type="AlphaFoldDB" id="A0A318JID1"/>
<protein>
    <submittedName>
        <fullName evidence="2">Uncharacterized protein</fullName>
    </submittedName>
</protein>
<organism evidence="2 3">
    <name type="scientific">Undibacterium pigrum</name>
    <dbReference type="NCBI Taxonomy" id="401470"/>
    <lineage>
        <taxon>Bacteria</taxon>
        <taxon>Pseudomonadati</taxon>
        <taxon>Pseudomonadota</taxon>
        <taxon>Betaproteobacteria</taxon>
        <taxon>Burkholderiales</taxon>
        <taxon>Oxalobacteraceae</taxon>
        <taxon>Undibacterium</taxon>
    </lineage>
</organism>
<keyword evidence="3" id="KW-1185">Reference proteome</keyword>
<accession>A0A318JID1</accession>
<evidence type="ECO:0000313" key="3">
    <source>
        <dbReference type="Proteomes" id="UP000247792"/>
    </source>
</evidence>
<keyword evidence="1" id="KW-0472">Membrane</keyword>
<sequence length="54" mass="6327">MAWHALFSAFSAVMGELMKFTLLMCAITSYLVVRYRERKEIAEELSKRVNQRSI</sequence>
<gene>
    <name evidence="2" type="ORF">DFR42_101649</name>
</gene>
<keyword evidence="1" id="KW-0812">Transmembrane</keyword>
<evidence type="ECO:0000256" key="1">
    <source>
        <dbReference type="SAM" id="Phobius"/>
    </source>
</evidence>
<evidence type="ECO:0000313" key="2">
    <source>
        <dbReference type="EMBL" id="PXX47073.1"/>
    </source>
</evidence>
<proteinExistence type="predicted"/>
<dbReference type="Gene3D" id="3.40.50.360">
    <property type="match status" value="1"/>
</dbReference>
<keyword evidence="1" id="KW-1133">Transmembrane helix</keyword>
<feature type="transmembrane region" description="Helical" evidence="1">
    <location>
        <begin position="6"/>
        <end position="33"/>
    </location>
</feature>
<dbReference type="InterPro" id="IPR029039">
    <property type="entry name" value="Flavoprotein-like_sf"/>
</dbReference>
<reference evidence="2 3" key="1">
    <citation type="submission" date="2018-05" db="EMBL/GenBank/DDBJ databases">
        <title>Genomic Encyclopedia of Type Strains, Phase IV (KMG-IV): sequencing the most valuable type-strain genomes for metagenomic binning, comparative biology and taxonomic classification.</title>
        <authorList>
            <person name="Goeker M."/>
        </authorList>
    </citation>
    <scope>NUCLEOTIDE SEQUENCE [LARGE SCALE GENOMIC DNA]</scope>
    <source>
        <strain evidence="2 3">DSM 19792</strain>
    </source>
</reference>
<dbReference type="Proteomes" id="UP000247792">
    <property type="component" value="Unassembled WGS sequence"/>
</dbReference>